<proteinExistence type="predicted"/>
<sequence length="141" mass="15635">MDPRGDLTPNQEIKVEQHGQVEQHVQAVLRSGVWHMQGVQETELHCSRSEAVPAEGGVLRECLVEATRLDTVEAAWHHFVYKDGPTRARIDPQQNVLGGALPVHFDLMLYTGIAVRRRCLGPAQSRLIYNPVTEATFAGAT</sequence>
<dbReference type="Proteomes" id="UP001165083">
    <property type="component" value="Unassembled WGS sequence"/>
</dbReference>
<evidence type="ECO:0000313" key="1">
    <source>
        <dbReference type="EMBL" id="GMF41222.1"/>
    </source>
</evidence>
<reference evidence="1" key="1">
    <citation type="submission" date="2023-04" db="EMBL/GenBank/DDBJ databases">
        <title>Phytophthora lilii NBRC 32176.</title>
        <authorList>
            <person name="Ichikawa N."/>
            <person name="Sato H."/>
            <person name="Tonouchi N."/>
        </authorList>
    </citation>
    <scope>NUCLEOTIDE SEQUENCE</scope>
    <source>
        <strain evidence="1">NBRC 32176</strain>
    </source>
</reference>
<name>A0A9W7CUP7_9STRA</name>
<accession>A0A9W7CUP7</accession>
<dbReference type="AlphaFoldDB" id="A0A9W7CUP7"/>
<evidence type="ECO:0000313" key="2">
    <source>
        <dbReference type="Proteomes" id="UP001165083"/>
    </source>
</evidence>
<protein>
    <submittedName>
        <fullName evidence="1">Unnamed protein product</fullName>
    </submittedName>
</protein>
<organism evidence="1 2">
    <name type="scientific">Phytophthora lilii</name>
    <dbReference type="NCBI Taxonomy" id="2077276"/>
    <lineage>
        <taxon>Eukaryota</taxon>
        <taxon>Sar</taxon>
        <taxon>Stramenopiles</taxon>
        <taxon>Oomycota</taxon>
        <taxon>Peronosporomycetes</taxon>
        <taxon>Peronosporales</taxon>
        <taxon>Peronosporaceae</taxon>
        <taxon>Phytophthora</taxon>
    </lineage>
</organism>
<gene>
    <name evidence="1" type="ORF">Plil01_001664600</name>
</gene>
<comment type="caution">
    <text evidence="1">The sequence shown here is derived from an EMBL/GenBank/DDBJ whole genome shotgun (WGS) entry which is preliminary data.</text>
</comment>
<keyword evidence="2" id="KW-1185">Reference proteome</keyword>
<dbReference type="EMBL" id="BSXW01002186">
    <property type="protein sequence ID" value="GMF41222.1"/>
    <property type="molecule type" value="Genomic_DNA"/>
</dbReference>